<sequence length="44" mass="4406">MRGLPHSLKYGRVDAEPRSLAAKALVTGLSVVGTAVMAGALLGA</sequence>
<name>A0ABD5Z223_9EURY</name>
<evidence type="ECO:0000256" key="1">
    <source>
        <dbReference type="SAM" id="Phobius"/>
    </source>
</evidence>
<keyword evidence="1" id="KW-0812">Transmembrane</keyword>
<accession>A0ABD5Z223</accession>
<keyword evidence="1" id="KW-0472">Membrane</keyword>
<organism evidence="2 3">
    <name type="scientific">Halospeciosus flavus</name>
    <dbReference type="NCBI Taxonomy" id="3032283"/>
    <lineage>
        <taxon>Archaea</taxon>
        <taxon>Methanobacteriati</taxon>
        <taxon>Methanobacteriota</taxon>
        <taxon>Stenosarchaea group</taxon>
        <taxon>Halobacteria</taxon>
        <taxon>Halobacteriales</taxon>
        <taxon>Halobacteriaceae</taxon>
        <taxon>Halospeciosus</taxon>
    </lineage>
</organism>
<comment type="caution">
    <text evidence="2">The sequence shown here is derived from an EMBL/GenBank/DDBJ whole genome shotgun (WGS) entry which is preliminary data.</text>
</comment>
<evidence type="ECO:0000313" key="2">
    <source>
        <dbReference type="EMBL" id="MFC7199184.1"/>
    </source>
</evidence>
<evidence type="ECO:0000313" key="3">
    <source>
        <dbReference type="Proteomes" id="UP001596447"/>
    </source>
</evidence>
<feature type="transmembrane region" description="Helical" evidence="1">
    <location>
        <begin position="20"/>
        <end position="42"/>
    </location>
</feature>
<gene>
    <name evidence="2" type="ORF">ACFQJ9_07095</name>
</gene>
<reference evidence="2 3" key="1">
    <citation type="journal article" date="2019" name="Int. J. Syst. Evol. Microbiol.">
        <title>The Global Catalogue of Microorganisms (GCM) 10K type strain sequencing project: providing services to taxonomists for standard genome sequencing and annotation.</title>
        <authorList>
            <consortium name="The Broad Institute Genomics Platform"/>
            <consortium name="The Broad Institute Genome Sequencing Center for Infectious Disease"/>
            <person name="Wu L."/>
            <person name="Ma J."/>
        </authorList>
    </citation>
    <scope>NUCLEOTIDE SEQUENCE [LARGE SCALE GENOMIC DNA]</scope>
    <source>
        <strain evidence="2 3">XZGYJ-43</strain>
    </source>
</reference>
<keyword evidence="1" id="KW-1133">Transmembrane helix</keyword>
<proteinExistence type="predicted"/>
<protein>
    <submittedName>
        <fullName evidence="2">Uncharacterized protein</fullName>
    </submittedName>
</protein>
<dbReference type="EMBL" id="JBHTAR010000011">
    <property type="protein sequence ID" value="MFC7199184.1"/>
    <property type="molecule type" value="Genomic_DNA"/>
</dbReference>
<dbReference type="RefSeq" id="WP_279529126.1">
    <property type="nucleotide sequence ID" value="NZ_CP122312.1"/>
</dbReference>
<dbReference type="AlphaFoldDB" id="A0ABD5Z223"/>
<keyword evidence="3" id="KW-1185">Reference proteome</keyword>
<dbReference type="Proteomes" id="UP001596447">
    <property type="component" value="Unassembled WGS sequence"/>
</dbReference>